<proteinExistence type="predicted"/>
<evidence type="ECO:0000313" key="3">
    <source>
        <dbReference type="EMBL" id="SDS01359.1"/>
    </source>
</evidence>
<protein>
    <submittedName>
        <fullName evidence="3">Cell surface protein SprA</fullName>
    </submittedName>
</protein>
<dbReference type="RefSeq" id="WP_232009373.1">
    <property type="nucleotide sequence ID" value="NZ_LT629740.1"/>
</dbReference>
<feature type="signal peptide" evidence="1">
    <location>
        <begin position="1"/>
        <end position="27"/>
    </location>
</feature>
<name>A0A1H1NSK2_MUCMA</name>
<sequence>MTKTFTFKIVTLILILAAFCGQEKVFAQQSPNGKRDSTSSKAPLNLQQSNNMRLREGLFDPDPPNLVRTIEYDPVANQYIMYERVGDMLYRPPQYLTFAQYLALRERQNERDYFKKLADNYAYQSQQPGFIPQIKVRSQTFSRIFGGENIDIKAQGSANATFTGQINKNENPLFNTAQRDQFNFNFDQQIQLNVVGTIGDKLTFNTNYNTNAQFQFDNQVKMDYKGHDDDIIQEIQAGTVSMPLNTQLITGTQALFGVKTKLKFGKLTMTSILSQQRSQSKTITITNGSEQGNFKLTTDAYDANKHYFLSQYFRDNYDKALANIPIISSNINITKIEVWTTNRTNVTTNSRDILAFMDLGENKPYNTRLIQGGPSYSGLPAGSDIPGFPQQSNSLLKNLPADARLTNSNAIATYFNSTGSTDNYAKLTYARQLTSKEFTLHPQLGYISLNYPLNNDEVLAVAYQYTYNGVTYQVGEFSSDRAVNNNNPNVLYVKLLKNTLLKTNLPTWKLMMKNIYNLGAYQISPTNFKMNISRLDNNSGIAKQIMAEGKNTTGKLWIQLTDLDNLDQQQQKKPDGYFDFIEGITIDSKNGFLIFPEVEPFGSDLAAKFAPGETSLVSTYVYQQLYDSTKTVAQQFYPQLNRYVIQGTYTSQGGSEYQLNATNIPQGSVIVTAGATKLVEGNDFTVDYNAGTIRILNQAILSSGVPITVNLENNELFGVQQKSLYGSRFDYDASPKLKLGATIMHLTEQPISQNEAVGDESISNTIWGFDGHYSSDSRLLTRLVDKIPFIHTKAPSSINLSGEFAQLLPGTPSVLNYAGSKNGTAYLDDFENSQSDIDLKSAISWQISGTPQLFPESQRFNDLSYGFHRARLAFYNIDPIFYTSSSIPVSRAELSKPYVREVLETEVFPFKQSVTGQPLVLPTLDLAFYPKVRGPYNYTTTGINSDGTLQTPANNWGGMMRAISTTDFEALNVGYIEFWVLDPFINNKNSGYLYFDLGSISEDILKDGRKSLENGLPVNGDYSTVDTTAWGRVAKLQPVVDAFDNDPNARALQDVGLDGLNDADERAKFGTVVQRVKAVVSPQAATDFANDPSTDNYQYYQGPKLDQAGAGILQRYSQYNGTDGNSKTAQQSQALLGLQTSASTSLPDAEDIDRDNNMSTDDEYFEYKVPINPQNLVVGQGFVNDKVTSSVKLANGVTQSYTWYQFRIPINSYQAAIGGIQDFKSIRFIRMYMTGFADTSILRFATLQLVRGDWRAYNSDNTAANVIADPAIVNPVPDGSTMVVGTVNIEENGNRVPIPYVVPPGIQRQTNYTGINANTKLNEQSLSLTVTNLHDGYSQTAFKTFNNDLRNYKHLQMFIHAEALPTQQLKDNDLSAFIRLGIDYVDNYYECEIPLQVTQPGSTNPNSIWPAANQLDLELSVLTNAKLARNNARYKGQPWPLNIPYTVTVGIYKITIMGQPDLSRLSTVMLGVRNPYKLNNPTNDDGLQKSGIVWFDELRLTDFNERKGWSAIAKADVKLADFADITVSGSKTTAGFGTLDSKIGDRTLDNTQSYDISANVELGKFFPDKSGVHIPTYINVSNQTSMPLYDPASPDIELSQTLKAATSTKQKDSIKNAAEDYTERKSINFTNVHIAKTNPATPNRVWDIDNFNATYAFTDMEHHDFNTVTDFEKTYRFALAYNYAIKPKYISPFAKIIKNNLLTIFKDINFNLMPSRLNFSIDFDRFDSQTTLRNNDPTNIIPIPTTYNNTFNITRVFGVGWNLTKSLTLNIDATNLSTVDEPQGPLTGLNRDTLWNNLKHLGRTINYNHTVALTWAVPINKLPYMDWVTANFSYNTQFTWMAQPGFSIDDPQFEVGNSIQNRRTIEFDPTFNFITLYNKFPLLRRAQKGEGMSKLSKVLLGLLTSVKSLNATYTQTQGTYLPGYLPQSTIFGEDPSYSAPGIGFLLGSQADLRPQAIAKGWISSDTLQNQLYVQSYNSDLHFSSTLEPIPGLRILLTAFKTQDHTYQSNFKYLAATNSFENLSPVITGDYSISYMTLATAFSKTSGINNTSAVYENFLNDRSEISTRLGKTNPNSTGVVGGFADGYGPNSQDVLVPAFLAAYTGKDPSKSSLSQFPNIPIPNWQITYSGLAKIPFISEIFDSFDLKHAYSSTYNVGGYTTLLQYSETDGNATSRDVNNDFLPLYQFSQITIFEQFAPLLGVDMRFKNNVTANFSYSQSRALSLSLLNSQLAQQNENDVIFGFGYKAKNFRFPFGLFKNVILKNDLTFNLTFDLRDTKTLIYQPDVLAAQVSSGAQNITYRPEVDYSISQRFTVSFFYDSNITRPYTSQTFTTSFTNFGFNLKLLLQ</sequence>
<keyword evidence="1" id="KW-0732">Signal</keyword>
<reference evidence="3 4" key="1">
    <citation type="submission" date="2016-10" db="EMBL/GenBank/DDBJ databases">
        <authorList>
            <person name="de Groot N.N."/>
        </authorList>
    </citation>
    <scope>NUCLEOTIDE SEQUENCE [LARGE SCALE GENOMIC DNA]</scope>
    <source>
        <strain evidence="3 4">MP1X4</strain>
    </source>
</reference>
<dbReference type="Proteomes" id="UP000199679">
    <property type="component" value="Chromosome I"/>
</dbReference>
<dbReference type="EMBL" id="LT629740">
    <property type="protein sequence ID" value="SDS01359.1"/>
    <property type="molecule type" value="Genomic_DNA"/>
</dbReference>
<evidence type="ECO:0000259" key="2">
    <source>
        <dbReference type="Pfam" id="PF14349"/>
    </source>
</evidence>
<evidence type="ECO:0000256" key="1">
    <source>
        <dbReference type="SAM" id="SignalP"/>
    </source>
</evidence>
<dbReference type="InterPro" id="IPR026377">
    <property type="entry name" value="Cell_surface_SprA"/>
</dbReference>
<organism evidence="3 4">
    <name type="scientific">Mucilaginibacter mallensis</name>
    <dbReference type="NCBI Taxonomy" id="652787"/>
    <lineage>
        <taxon>Bacteria</taxon>
        <taxon>Pseudomonadati</taxon>
        <taxon>Bacteroidota</taxon>
        <taxon>Sphingobacteriia</taxon>
        <taxon>Sphingobacteriales</taxon>
        <taxon>Sphingobacteriaceae</taxon>
        <taxon>Mucilaginibacter</taxon>
    </lineage>
</organism>
<dbReference type="Pfam" id="PF14349">
    <property type="entry name" value="SprA_N"/>
    <property type="match status" value="2"/>
</dbReference>
<dbReference type="STRING" id="652787.SAMN05216490_0379"/>
<gene>
    <name evidence="3" type="ORF">SAMN05216490_0379</name>
</gene>
<accession>A0A1H1NSK2</accession>
<feature type="domain" description="Gliding motility protein SprA N-terminal" evidence="2">
    <location>
        <begin position="1073"/>
        <end position="1602"/>
    </location>
</feature>
<keyword evidence="4" id="KW-1185">Reference proteome</keyword>
<feature type="domain" description="Gliding motility protein SprA N-terminal" evidence="2">
    <location>
        <begin position="67"/>
        <end position="346"/>
    </location>
</feature>
<evidence type="ECO:0000313" key="4">
    <source>
        <dbReference type="Proteomes" id="UP000199679"/>
    </source>
</evidence>
<dbReference type="InterPro" id="IPR025684">
    <property type="entry name" value="SprA_N_dom"/>
</dbReference>
<dbReference type="NCBIfam" id="TIGR04189">
    <property type="entry name" value="surface_SprA"/>
    <property type="match status" value="1"/>
</dbReference>
<feature type="chain" id="PRO_5009255793" evidence="1">
    <location>
        <begin position="28"/>
        <end position="2346"/>
    </location>
</feature>